<dbReference type="RefSeq" id="WP_069482713.1">
    <property type="nucleotide sequence ID" value="NZ_KV766182.1"/>
</dbReference>
<dbReference type="PRINTS" id="PR00834">
    <property type="entry name" value="PROTEASES2C"/>
</dbReference>
<dbReference type="PANTHER" id="PTHR43343">
    <property type="entry name" value="PEPTIDASE S12"/>
    <property type="match status" value="1"/>
</dbReference>
<dbReference type="Pfam" id="PF13365">
    <property type="entry name" value="Trypsin_2"/>
    <property type="match status" value="1"/>
</dbReference>
<dbReference type="GO" id="GO:0006508">
    <property type="term" value="P:proteolysis"/>
    <property type="evidence" value="ECO:0007669"/>
    <property type="project" value="UniProtKB-KW"/>
</dbReference>
<dbReference type="InterPro" id="IPR043504">
    <property type="entry name" value="Peptidase_S1_PA_chymotrypsin"/>
</dbReference>
<dbReference type="Gene3D" id="2.40.10.10">
    <property type="entry name" value="Trypsin-like serine proteases"/>
    <property type="match status" value="2"/>
</dbReference>
<dbReference type="GO" id="GO:0004252">
    <property type="term" value="F:serine-type endopeptidase activity"/>
    <property type="evidence" value="ECO:0007669"/>
    <property type="project" value="InterPro"/>
</dbReference>
<keyword evidence="4" id="KW-0720">Serine protease</keyword>
<evidence type="ECO:0000256" key="2">
    <source>
        <dbReference type="ARBA" id="ARBA00022670"/>
    </source>
</evidence>
<evidence type="ECO:0000313" key="6">
    <source>
        <dbReference type="EMBL" id="ODV54275.1"/>
    </source>
</evidence>
<dbReference type="InterPro" id="IPR051201">
    <property type="entry name" value="Chloro_Bact_Ser_Proteases"/>
</dbReference>
<keyword evidence="3" id="KW-0378">Hydrolase</keyword>
<evidence type="ECO:0000256" key="1">
    <source>
        <dbReference type="ARBA" id="ARBA00010541"/>
    </source>
</evidence>
<dbReference type="OrthoDB" id="189537at2"/>
<evidence type="ECO:0000256" key="3">
    <source>
        <dbReference type="ARBA" id="ARBA00022801"/>
    </source>
</evidence>
<sequence length="453" mass="51163">MVVTTRPLKIKYKKLANPFQEFMQISPNNNALTKEVVFLRYIGIPDSVDLYKEDILKMDEYFTKQSVFYLRLHRLEVINNKKDADRLSELWEDWQAAADSMQLLYETSLCGKLANDQLEWTKKLSFKNILHLFKEQQPHANDTLLKNFAVKFLYWMDYYLPQIFSKENQASSKIVFIGDITQHESLFLYFLSTLGCDICYMNPKGDITNLYPIIAASSNLQSCPDCYEKEFIIPKMLSMKSIPPQQPTIIPTPSSSMVSSEECSYEQLASLATSVVMIKTFDEDGKLLCFGSGVVLHRDGYILTNLHVVGGGKYYSVLYENDPNEYITHQFVKYHDIHDLAILKVDRTGQPLPVKMDGHLVRGQKIVAIGSPLGLFNSVSDGIVAGFRDIRKMSMVQFTAAISNGSSGGALLDMQGRLVGLITAGFDDGQNLNLAVPAPVIYQFAQNFIELPS</sequence>
<name>A0A1E4R1G3_9BACI</name>
<dbReference type="AlphaFoldDB" id="A0A1E4R1G3"/>
<protein>
    <submittedName>
        <fullName evidence="6">Serine protease</fullName>
    </submittedName>
</protein>
<dbReference type="Proteomes" id="UP000094784">
    <property type="component" value="Unassembled WGS sequence"/>
</dbReference>
<gene>
    <name evidence="6" type="ORF">BG258_19700</name>
</gene>
<dbReference type="InterPro" id="IPR001940">
    <property type="entry name" value="Peptidase_S1C"/>
</dbReference>
<feature type="domain" description="Putative component of 'biosynthetic module'" evidence="5">
    <location>
        <begin position="28"/>
        <end position="206"/>
    </location>
</feature>
<dbReference type="EMBL" id="MECQ01000002">
    <property type="protein sequence ID" value="ODV54275.1"/>
    <property type="molecule type" value="Genomic_DNA"/>
</dbReference>
<dbReference type="SUPFAM" id="SSF50494">
    <property type="entry name" value="Trypsin-like serine proteases"/>
    <property type="match status" value="1"/>
</dbReference>
<proteinExistence type="inferred from homology"/>
<dbReference type="InterPro" id="IPR009003">
    <property type="entry name" value="Peptidase_S1_PA"/>
</dbReference>
<comment type="caution">
    <text evidence="6">The sequence shown here is derived from an EMBL/GenBank/DDBJ whole genome shotgun (WGS) entry which is preliminary data.</text>
</comment>
<organism evidence="6 7">
    <name type="scientific">Lysinibacillus fusiformis</name>
    <dbReference type="NCBI Taxonomy" id="28031"/>
    <lineage>
        <taxon>Bacteria</taxon>
        <taxon>Bacillati</taxon>
        <taxon>Bacillota</taxon>
        <taxon>Bacilli</taxon>
        <taxon>Bacillales</taxon>
        <taxon>Bacillaceae</taxon>
        <taxon>Lysinibacillus</taxon>
    </lineage>
</organism>
<comment type="similarity">
    <text evidence="1">Belongs to the peptidase S1C family.</text>
</comment>
<dbReference type="InterPro" id="IPR025647">
    <property type="entry name" value="YceG_bac"/>
</dbReference>
<reference evidence="6 7" key="1">
    <citation type="submission" date="2016-09" db="EMBL/GenBank/DDBJ databases">
        <title>Draft genome sequence of the soil isolate, Lysinibacillus fusiformis M5, a potential hypoxanthine producer.</title>
        <authorList>
            <person name="Gallegos-Monterrosa R."/>
            <person name="Maroti G."/>
            <person name="Balint B."/>
            <person name="Kovacs A.T."/>
        </authorList>
    </citation>
    <scope>NUCLEOTIDE SEQUENCE [LARGE SCALE GENOMIC DNA]</scope>
    <source>
        <strain evidence="6 7">M5</strain>
    </source>
</reference>
<evidence type="ECO:0000256" key="4">
    <source>
        <dbReference type="ARBA" id="ARBA00022825"/>
    </source>
</evidence>
<accession>A0A1E4R1G3</accession>
<keyword evidence="2 6" id="KW-0645">Protease</keyword>
<evidence type="ECO:0000313" key="7">
    <source>
        <dbReference type="Proteomes" id="UP000094784"/>
    </source>
</evidence>
<dbReference type="PANTHER" id="PTHR43343:SF3">
    <property type="entry name" value="PROTEASE DO-LIKE 8, CHLOROPLASTIC"/>
    <property type="match status" value="1"/>
</dbReference>
<dbReference type="Pfam" id="PF14266">
    <property type="entry name" value="YceG_bac"/>
    <property type="match status" value="1"/>
</dbReference>
<evidence type="ECO:0000259" key="5">
    <source>
        <dbReference type="Pfam" id="PF14266"/>
    </source>
</evidence>